<dbReference type="SUPFAM" id="SSF54523">
    <property type="entry name" value="Pili subunits"/>
    <property type="match status" value="1"/>
</dbReference>
<evidence type="ECO:0008006" key="4">
    <source>
        <dbReference type="Google" id="ProtNLM"/>
    </source>
</evidence>
<dbReference type="PROSITE" id="PS00409">
    <property type="entry name" value="PROKAR_NTER_METHYL"/>
    <property type="match status" value="1"/>
</dbReference>
<organism evidence="3">
    <name type="scientific">marine metagenome</name>
    <dbReference type="NCBI Taxonomy" id="408172"/>
    <lineage>
        <taxon>unclassified sequences</taxon>
        <taxon>metagenomes</taxon>
        <taxon>ecological metagenomes</taxon>
    </lineage>
</organism>
<proteinExistence type="predicted"/>
<dbReference type="Gene3D" id="3.30.700.10">
    <property type="entry name" value="Glycoprotein, Type 4 Pilin"/>
    <property type="match status" value="1"/>
</dbReference>
<dbReference type="AlphaFoldDB" id="A0A381TDG1"/>
<dbReference type="Pfam" id="PF07963">
    <property type="entry name" value="N_methyl"/>
    <property type="match status" value="1"/>
</dbReference>
<feature type="transmembrane region" description="Helical" evidence="2">
    <location>
        <begin position="14"/>
        <end position="34"/>
    </location>
</feature>
<reference evidence="3" key="1">
    <citation type="submission" date="2018-05" db="EMBL/GenBank/DDBJ databases">
        <authorList>
            <person name="Lanie J.A."/>
            <person name="Ng W.-L."/>
            <person name="Kazmierczak K.M."/>
            <person name="Andrzejewski T.M."/>
            <person name="Davidsen T.M."/>
            <person name="Wayne K.J."/>
            <person name="Tettelin H."/>
            <person name="Glass J.I."/>
            <person name="Rusch D."/>
            <person name="Podicherti R."/>
            <person name="Tsui H.-C.T."/>
            <person name="Winkler M.E."/>
        </authorList>
    </citation>
    <scope>NUCLEOTIDE SEQUENCE</scope>
</reference>
<keyword evidence="2" id="KW-1133">Transmembrane helix</keyword>
<dbReference type="InterPro" id="IPR012902">
    <property type="entry name" value="N_methyl_site"/>
</dbReference>
<gene>
    <name evidence="3" type="ORF">METZ01_LOCUS66385</name>
</gene>
<dbReference type="InterPro" id="IPR045584">
    <property type="entry name" value="Pilin-like"/>
</dbReference>
<dbReference type="EMBL" id="UINC01004331">
    <property type="protein sequence ID" value="SVA13531.1"/>
    <property type="molecule type" value="Genomic_DNA"/>
</dbReference>
<sequence length="164" mass="18507">MRGSTNMKNTNKGFTLIELIMVMIILGIMAAIAIPRYLETIQKSEVSSEDAVINKICVAIENHAQHRFLTEGRRYWPDNPFDALTTKPQSYSTEGTNCDEDNEWTFVVEAWANGTGKITHQRADNTRFQWSYNSGINTGTDDDVTGELYKRSELGTDGDTVLFE</sequence>
<evidence type="ECO:0000256" key="1">
    <source>
        <dbReference type="ARBA" id="ARBA00022481"/>
    </source>
</evidence>
<keyword evidence="2" id="KW-0472">Membrane</keyword>
<evidence type="ECO:0000313" key="3">
    <source>
        <dbReference type="EMBL" id="SVA13531.1"/>
    </source>
</evidence>
<dbReference type="PANTHER" id="PTHR30093">
    <property type="entry name" value="GENERAL SECRETION PATHWAY PROTEIN G"/>
    <property type="match status" value="1"/>
</dbReference>
<keyword evidence="1" id="KW-0488">Methylation</keyword>
<name>A0A381TDG1_9ZZZZ</name>
<dbReference type="NCBIfam" id="TIGR02532">
    <property type="entry name" value="IV_pilin_GFxxxE"/>
    <property type="match status" value="1"/>
</dbReference>
<accession>A0A381TDG1</accession>
<keyword evidence="2" id="KW-0812">Transmembrane</keyword>
<evidence type="ECO:0000256" key="2">
    <source>
        <dbReference type="SAM" id="Phobius"/>
    </source>
</evidence>
<protein>
    <recommendedName>
        <fullName evidence="4">Type II secretion system protein GspG C-terminal domain-containing protein</fullName>
    </recommendedName>
</protein>
<dbReference type="PANTHER" id="PTHR30093:SF34">
    <property type="entry name" value="PREPILIN PEPTIDASE-DEPENDENT PROTEIN D"/>
    <property type="match status" value="1"/>
</dbReference>